<evidence type="ECO:0000313" key="2">
    <source>
        <dbReference type="EMBL" id="OHA61329.1"/>
    </source>
</evidence>
<protein>
    <submittedName>
        <fullName evidence="2">Uncharacterized protein</fullName>
    </submittedName>
</protein>
<feature type="signal peptide" evidence="1">
    <location>
        <begin position="1"/>
        <end position="26"/>
    </location>
</feature>
<organism evidence="2 3">
    <name type="scientific">Candidatus Vogelbacteria bacterium RIFOXYD1_FULL_51_18</name>
    <dbReference type="NCBI Taxonomy" id="1802440"/>
    <lineage>
        <taxon>Bacteria</taxon>
        <taxon>Candidatus Vogeliibacteriota</taxon>
    </lineage>
</organism>
<feature type="chain" id="PRO_5009584145" evidence="1">
    <location>
        <begin position="27"/>
        <end position="360"/>
    </location>
</feature>
<dbReference type="Proteomes" id="UP000177090">
    <property type="component" value="Unassembled WGS sequence"/>
</dbReference>
<reference evidence="2 3" key="1">
    <citation type="journal article" date="2016" name="Nat. Commun.">
        <title>Thousands of microbial genomes shed light on interconnected biogeochemical processes in an aquifer system.</title>
        <authorList>
            <person name="Anantharaman K."/>
            <person name="Brown C.T."/>
            <person name="Hug L.A."/>
            <person name="Sharon I."/>
            <person name="Castelle C.J."/>
            <person name="Probst A.J."/>
            <person name="Thomas B.C."/>
            <person name="Singh A."/>
            <person name="Wilkins M.J."/>
            <person name="Karaoz U."/>
            <person name="Brodie E.L."/>
            <person name="Williams K.H."/>
            <person name="Hubbard S.S."/>
            <person name="Banfield J.F."/>
        </authorList>
    </citation>
    <scope>NUCLEOTIDE SEQUENCE [LARGE SCALE GENOMIC DNA]</scope>
</reference>
<comment type="caution">
    <text evidence="2">The sequence shown here is derived from an EMBL/GenBank/DDBJ whole genome shotgun (WGS) entry which is preliminary data.</text>
</comment>
<dbReference type="EMBL" id="MHTL01000002">
    <property type="protein sequence ID" value="OHA61329.1"/>
    <property type="molecule type" value="Genomic_DNA"/>
</dbReference>
<dbReference type="AlphaFoldDB" id="A0A1G2QMK8"/>
<dbReference type="STRING" id="1802440.A2569_00555"/>
<proteinExistence type="predicted"/>
<sequence length="360" mass="38427">MKKIFFLTAVVLGIVALSASWRIASAQTWTAPLLAPPSGNTLPPINVGPVQQEKVGPLILKNSNANVQTLILRNTDGRGAIQATDLQNRPRFQINTAQDGSWRLYDFAGGVFESIWSRGGKIGIGGNFTTLAESLEIRGALRLVPIGTSAGTNSNASNPGTIRYNTNTGDLEGYTAEPSASWKSLTVGALPICSEGQTLKSVSGTWTCSDGGAGWKQYTTTLGPGTAQWQVFNIPNAIMDDYCRDENGCKVAVGMRNWNSSNQGQTLISDQAGYLVLSRTGGNQWRYSVTYGTDASANIYGGGEEQVFNQNLQNYGNCIFSDADTVDASGNRRDTQVGWSLLKNGGTTNSSLSCLLILTD</sequence>
<evidence type="ECO:0000256" key="1">
    <source>
        <dbReference type="SAM" id="SignalP"/>
    </source>
</evidence>
<accession>A0A1G2QMK8</accession>
<keyword evidence="1" id="KW-0732">Signal</keyword>
<name>A0A1G2QMK8_9BACT</name>
<evidence type="ECO:0000313" key="3">
    <source>
        <dbReference type="Proteomes" id="UP000177090"/>
    </source>
</evidence>
<gene>
    <name evidence="2" type="ORF">A2569_00555</name>
</gene>